<organism evidence="2 3">
    <name type="scientific">Stenotrophomonas cyclobalanopsidis</name>
    <dbReference type="NCBI Taxonomy" id="2771362"/>
    <lineage>
        <taxon>Bacteria</taxon>
        <taxon>Pseudomonadati</taxon>
        <taxon>Pseudomonadota</taxon>
        <taxon>Gammaproteobacteria</taxon>
        <taxon>Lysobacterales</taxon>
        <taxon>Lysobacteraceae</taxon>
        <taxon>Stenotrophomonas</taxon>
    </lineage>
</organism>
<protein>
    <submittedName>
        <fullName evidence="2">Uncharacterized protein</fullName>
    </submittedName>
</protein>
<proteinExistence type="predicted"/>
<accession>A0ABQ6T4S3</accession>
<keyword evidence="1" id="KW-0732">Signal</keyword>
<name>A0ABQ6T4S3_9GAMM</name>
<reference evidence="2 3" key="1">
    <citation type="journal article" date="2020" name="Antonie Van Leeuwenhoek">
        <title>Stenotrophomonas cyclobalanopsidis sp. nov., isolated from the leaf spot disease of Cyclobalanopsis patelliformis.</title>
        <authorList>
            <person name="Bian D.R."/>
            <person name="Xue H."/>
            <person name="Piao C.G."/>
            <person name="Li Y."/>
        </authorList>
    </citation>
    <scope>NUCLEOTIDE SEQUENCE [LARGE SCALE GENOMIC DNA]</scope>
    <source>
        <strain evidence="2 3">TPQG1-4</strain>
    </source>
</reference>
<feature type="chain" id="PRO_5046417897" evidence="1">
    <location>
        <begin position="17"/>
        <end position="88"/>
    </location>
</feature>
<evidence type="ECO:0000256" key="1">
    <source>
        <dbReference type="SAM" id="SignalP"/>
    </source>
</evidence>
<comment type="caution">
    <text evidence="2">The sequence shown here is derived from an EMBL/GenBank/DDBJ whole genome shotgun (WGS) entry which is preliminary data.</text>
</comment>
<dbReference type="EMBL" id="VYKI01000003">
    <property type="protein sequence ID" value="KAA9003533.1"/>
    <property type="molecule type" value="Genomic_DNA"/>
</dbReference>
<sequence length="88" mass="9298">MPMLALLLLHAVLSSAGSGGPDAGQALPAGLTPASPDDLCLQLRLRQDSMLRWERGAGGKTHALGVVHQVEGHWQLRHRFNMGASGAH</sequence>
<dbReference type="RefSeq" id="WP_150453635.1">
    <property type="nucleotide sequence ID" value="NZ_VYKI01000003.1"/>
</dbReference>
<evidence type="ECO:0000313" key="2">
    <source>
        <dbReference type="EMBL" id="KAA9003533.1"/>
    </source>
</evidence>
<evidence type="ECO:0000313" key="3">
    <source>
        <dbReference type="Proteomes" id="UP000326367"/>
    </source>
</evidence>
<feature type="signal peptide" evidence="1">
    <location>
        <begin position="1"/>
        <end position="16"/>
    </location>
</feature>
<keyword evidence="3" id="KW-1185">Reference proteome</keyword>
<gene>
    <name evidence="2" type="ORF">FJU31_04340</name>
</gene>
<dbReference type="Proteomes" id="UP000326367">
    <property type="component" value="Unassembled WGS sequence"/>
</dbReference>